<feature type="transmembrane region" description="Helical" evidence="2">
    <location>
        <begin position="196"/>
        <end position="219"/>
    </location>
</feature>
<sequence length="270" mass="28451">MTDGNLYDGDYSETSREDPEMKRRLEPPPLPEVPKENRLHQVVDGAKNVASRAQHYYDNTVAPAFDRSGARDFYADKVAPTAKNAAQSVKRTVADQHAKLASTPISRAAIALLIVSVLTIGSTFLPMGPTSIGRYVSAARNIADGNFDGAGGLVLVQGLGFITALLAATVLRILLFITAIVSGVAIALRSVRPKKIAAIAGLLTGALGVFIGLVTVVITSRLDNMPFSAGTMLLLICSVAVGISAFILRRSTKTRPVSQPMTSGLPPVGL</sequence>
<gene>
    <name evidence="3" type="ORF">K8V32_14010</name>
</gene>
<keyword evidence="2" id="KW-0812">Transmembrane</keyword>
<feature type="transmembrane region" description="Helical" evidence="2">
    <location>
        <begin position="161"/>
        <end position="184"/>
    </location>
</feature>
<dbReference type="EMBL" id="DYXC01000163">
    <property type="protein sequence ID" value="HJF15881.1"/>
    <property type="molecule type" value="Genomic_DNA"/>
</dbReference>
<feature type="transmembrane region" description="Helical" evidence="2">
    <location>
        <begin position="108"/>
        <end position="127"/>
    </location>
</feature>
<feature type="region of interest" description="Disordered" evidence="1">
    <location>
        <begin position="1"/>
        <end position="34"/>
    </location>
</feature>
<feature type="compositionally biased region" description="Basic and acidic residues" evidence="1">
    <location>
        <begin position="13"/>
        <end position="26"/>
    </location>
</feature>
<keyword evidence="2" id="KW-1133">Transmembrane helix</keyword>
<feature type="transmembrane region" description="Helical" evidence="2">
    <location>
        <begin position="225"/>
        <end position="248"/>
    </location>
</feature>
<accession>A0A921FRU6</accession>
<comment type="caution">
    <text evidence="3">The sequence shown here is derived from an EMBL/GenBank/DDBJ whole genome shotgun (WGS) entry which is preliminary data.</text>
</comment>
<dbReference type="Proteomes" id="UP000703315">
    <property type="component" value="Unassembled WGS sequence"/>
</dbReference>
<keyword evidence="2" id="KW-0472">Membrane</keyword>
<organism evidence="3 4">
    <name type="scientific">Enteractinococcus helveticum</name>
    <dbReference type="NCBI Taxonomy" id="1837282"/>
    <lineage>
        <taxon>Bacteria</taxon>
        <taxon>Bacillati</taxon>
        <taxon>Actinomycetota</taxon>
        <taxon>Actinomycetes</taxon>
        <taxon>Micrococcales</taxon>
        <taxon>Micrococcaceae</taxon>
    </lineage>
</organism>
<name>A0A921FRU6_9MICC</name>
<protein>
    <submittedName>
        <fullName evidence="3">Sulfite exporter TauE/SafE family protein</fullName>
    </submittedName>
</protein>
<dbReference type="AlphaFoldDB" id="A0A921FRU6"/>
<evidence type="ECO:0000313" key="4">
    <source>
        <dbReference type="Proteomes" id="UP000703315"/>
    </source>
</evidence>
<evidence type="ECO:0000256" key="1">
    <source>
        <dbReference type="SAM" id="MobiDB-lite"/>
    </source>
</evidence>
<reference evidence="3" key="2">
    <citation type="submission" date="2021-09" db="EMBL/GenBank/DDBJ databases">
        <authorList>
            <person name="Gilroy R."/>
        </authorList>
    </citation>
    <scope>NUCLEOTIDE SEQUENCE</scope>
    <source>
        <strain evidence="3">ChiHjej13B12-14962</strain>
    </source>
</reference>
<evidence type="ECO:0000313" key="3">
    <source>
        <dbReference type="EMBL" id="HJF15881.1"/>
    </source>
</evidence>
<proteinExistence type="predicted"/>
<reference evidence="3" key="1">
    <citation type="journal article" date="2021" name="PeerJ">
        <title>Extensive microbial diversity within the chicken gut microbiome revealed by metagenomics and culture.</title>
        <authorList>
            <person name="Gilroy R."/>
            <person name="Ravi A."/>
            <person name="Getino M."/>
            <person name="Pursley I."/>
            <person name="Horton D.L."/>
            <person name="Alikhan N.F."/>
            <person name="Baker D."/>
            <person name="Gharbi K."/>
            <person name="Hall N."/>
            <person name="Watson M."/>
            <person name="Adriaenssens E.M."/>
            <person name="Foster-Nyarko E."/>
            <person name="Jarju S."/>
            <person name="Secka A."/>
            <person name="Antonio M."/>
            <person name="Oren A."/>
            <person name="Chaudhuri R.R."/>
            <person name="La Ragione R."/>
            <person name="Hildebrand F."/>
            <person name="Pallen M.J."/>
        </authorList>
    </citation>
    <scope>NUCLEOTIDE SEQUENCE</scope>
    <source>
        <strain evidence="3">ChiHjej13B12-14962</strain>
    </source>
</reference>
<evidence type="ECO:0000256" key="2">
    <source>
        <dbReference type="SAM" id="Phobius"/>
    </source>
</evidence>
<dbReference type="RefSeq" id="WP_303908805.1">
    <property type="nucleotide sequence ID" value="NZ_DYXC01000163.1"/>
</dbReference>